<dbReference type="InterPro" id="IPR004360">
    <property type="entry name" value="Glyas_Fos-R_dOase_dom"/>
</dbReference>
<evidence type="ECO:0000259" key="1">
    <source>
        <dbReference type="PROSITE" id="PS51819"/>
    </source>
</evidence>
<keyword evidence="3" id="KW-1185">Reference proteome</keyword>
<keyword evidence="2" id="KW-0223">Dioxygenase</keyword>
<name>K6C9G4_SCHAZ</name>
<accession>K6C9G4</accession>
<protein>
    <submittedName>
        <fullName evidence="2">Glyoxalase/bleomycin resistance protein/dioxygenase</fullName>
    </submittedName>
</protein>
<comment type="caution">
    <text evidence="2">The sequence shown here is derived from an EMBL/GenBank/DDBJ whole genome shotgun (WGS) entry which is preliminary data.</text>
</comment>
<dbReference type="Pfam" id="PF00903">
    <property type="entry name" value="Glyoxalase"/>
    <property type="match status" value="1"/>
</dbReference>
<dbReference type="InterPro" id="IPR029068">
    <property type="entry name" value="Glyas_Bleomycin-R_OHBP_Dase"/>
</dbReference>
<dbReference type="STRING" id="1131731.BAZO_07809"/>
<keyword evidence="2" id="KW-0560">Oxidoreductase</keyword>
<dbReference type="AlphaFoldDB" id="K6C9G4"/>
<evidence type="ECO:0000313" key="3">
    <source>
        <dbReference type="Proteomes" id="UP000006315"/>
    </source>
</evidence>
<dbReference type="RefSeq" id="WP_003330814.1">
    <property type="nucleotide sequence ID" value="NZ_AJLR01000045.1"/>
</dbReference>
<dbReference type="PATRIC" id="fig|1131731.3.peg.1633"/>
<organism evidence="2 3">
    <name type="scientific">Schinkia azotoformans LMG 9581</name>
    <dbReference type="NCBI Taxonomy" id="1131731"/>
    <lineage>
        <taxon>Bacteria</taxon>
        <taxon>Bacillati</taxon>
        <taxon>Bacillota</taxon>
        <taxon>Bacilli</taxon>
        <taxon>Bacillales</taxon>
        <taxon>Bacillaceae</taxon>
        <taxon>Calidifontibacillus/Schinkia group</taxon>
        <taxon>Schinkia</taxon>
    </lineage>
</organism>
<gene>
    <name evidence="2" type="ORF">BAZO_07809</name>
</gene>
<dbReference type="SUPFAM" id="SSF54593">
    <property type="entry name" value="Glyoxalase/Bleomycin resistance protein/Dihydroxybiphenyl dioxygenase"/>
    <property type="match status" value="1"/>
</dbReference>
<reference evidence="2 3" key="1">
    <citation type="journal article" date="2012" name="Front. Microbiol.">
        <title>Redundancy and modularity in membrane-associated dissimilatory nitrate reduction in Bacillus.</title>
        <authorList>
            <person name="Heylen K."/>
            <person name="Keltjens J."/>
        </authorList>
    </citation>
    <scope>NUCLEOTIDE SEQUENCE [LARGE SCALE GENOMIC DNA]</scope>
    <source>
        <strain evidence="2 3">LMG 9581</strain>
    </source>
</reference>
<dbReference type="PROSITE" id="PS51819">
    <property type="entry name" value="VOC"/>
    <property type="match status" value="1"/>
</dbReference>
<sequence>MYIPEIAKLGHVSLVTPNLQKSLWFFHEVLGLEITERSKDTVYLRVNNEFEHHSLVFLAGDRAYMDHVGWRVKRPEDVE</sequence>
<dbReference type="Gene3D" id="3.10.180.10">
    <property type="entry name" value="2,3-Dihydroxybiphenyl 1,2-Dioxygenase, domain 1"/>
    <property type="match status" value="1"/>
</dbReference>
<dbReference type="GO" id="GO:0051213">
    <property type="term" value="F:dioxygenase activity"/>
    <property type="evidence" value="ECO:0007669"/>
    <property type="project" value="UniProtKB-KW"/>
</dbReference>
<dbReference type="EMBL" id="AJLR01000045">
    <property type="protein sequence ID" value="EKN67770.1"/>
    <property type="molecule type" value="Genomic_DNA"/>
</dbReference>
<dbReference type="InterPro" id="IPR037523">
    <property type="entry name" value="VOC_core"/>
</dbReference>
<dbReference type="Proteomes" id="UP000006315">
    <property type="component" value="Unassembled WGS sequence"/>
</dbReference>
<evidence type="ECO:0000313" key="2">
    <source>
        <dbReference type="EMBL" id="EKN67770.1"/>
    </source>
</evidence>
<feature type="domain" description="VOC" evidence="1">
    <location>
        <begin position="8"/>
        <end position="79"/>
    </location>
</feature>
<proteinExistence type="predicted"/>